<protein>
    <recommendedName>
        <fullName evidence="2">HEAT repeat domain-containing protein</fullName>
    </recommendedName>
</protein>
<feature type="non-terminal residue" evidence="1">
    <location>
        <position position="246"/>
    </location>
</feature>
<proteinExistence type="predicted"/>
<dbReference type="AlphaFoldDB" id="X0ZBI4"/>
<evidence type="ECO:0000313" key="1">
    <source>
        <dbReference type="EMBL" id="GAG55607.1"/>
    </source>
</evidence>
<sequence>MKELLTPEKIKHNFLNRGINKEKAAELLISLIEGSDNTKTRVNSIKTLELIGFQTRKIFNTLENYLISDQDASLRAAAAEYIILNFLEEGIDPLNWVIQHDNSPLVLKVFDNFASKFDKKKFDLISQKLLSRNKCFASDLGISPEESRFFLDLEALFAEDKGNYELNPKSYINFQTLTDIKGGEPWLIINNEHVESLNFNYYKWKFVKNNLDLVNPLSKLIDLDFYINSLKKYSYQYSTISEIPES</sequence>
<organism evidence="1">
    <name type="scientific">marine sediment metagenome</name>
    <dbReference type="NCBI Taxonomy" id="412755"/>
    <lineage>
        <taxon>unclassified sequences</taxon>
        <taxon>metagenomes</taxon>
        <taxon>ecological metagenomes</taxon>
    </lineage>
</organism>
<dbReference type="SUPFAM" id="SSF48371">
    <property type="entry name" value="ARM repeat"/>
    <property type="match status" value="1"/>
</dbReference>
<accession>X0ZBI4</accession>
<gene>
    <name evidence="1" type="ORF">S01H4_16579</name>
</gene>
<reference evidence="1" key="1">
    <citation type="journal article" date="2014" name="Front. Microbiol.">
        <title>High frequency of phylogenetically diverse reductive dehalogenase-homologous genes in deep subseafloor sedimentary metagenomes.</title>
        <authorList>
            <person name="Kawai M."/>
            <person name="Futagami T."/>
            <person name="Toyoda A."/>
            <person name="Takaki Y."/>
            <person name="Nishi S."/>
            <person name="Hori S."/>
            <person name="Arai W."/>
            <person name="Tsubouchi T."/>
            <person name="Morono Y."/>
            <person name="Uchiyama I."/>
            <person name="Ito T."/>
            <person name="Fujiyama A."/>
            <person name="Inagaki F."/>
            <person name="Takami H."/>
        </authorList>
    </citation>
    <scope>NUCLEOTIDE SEQUENCE</scope>
    <source>
        <strain evidence="1">Expedition CK06-06</strain>
    </source>
</reference>
<dbReference type="EMBL" id="BART01007275">
    <property type="protein sequence ID" value="GAG55607.1"/>
    <property type="molecule type" value="Genomic_DNA"/>
</dbReference>
<name>X0ZBI4_9ZZZZ</name>
<comment type="caution">
    <text evidence="1">The sequence shown here is derived from an EMBL/GenBank/DDBJ whole genome shotgun (WGS) entry which is preliminary data.</text>
</comment>
<dbReference type="InterPro" id="IPR016024">
    <property type="entry name" value="ARM-type_fold"/>
</dbReference>
<evidence type="ECO:0008006" key="2">
    <source>
        <dbReference type="Google" id="ProtNLM"/>
    </source>
</evidence>